<evidence type="ECO:0000256" key="4">
    <source>
        <dbReference type="ARBA" id="ARBA00023187"/>
    </source>
</evidence>
<accession>A0A1G4JHT5</accession>
<evidence type="ECO:0000256" key="5">
    <source>
        <dbReference type="ARBA" id="ARBA00023242"/>
    </source>
</evidence>
<evidence type="ECO:0000256" key="3">
    <source>
        <dbReference type="ARBA" id="ARBA00022728"/>
    </source>
</evidence>
<dbReference type="GO" id="GO:0005681">
    <property type="term" value="C:spliceosomal complex"/>
    <property type="evidence" value="ECO:0007669"/>
    <property type="project" value="UniProtKB-KW"/>
</dbReference>
<feature type="compositionally biased region" description="Polar residues" evidence="7">
    <location>
        <begin position="48"/>
        <end position="61"/>
    </location>
</feature>
<dbReference type="AlphaFoldDB" id="A0A1G4JHT5"/>
<keyword evidence="3" id="KW-0747">Spliceosome</keyword>
<gene>
    <name evidence="8" type="ORF">LAME_0E05798G</name>
</gene>
<dbReference type="Proteomes" id="UP000191144">
    <property type="component" value="Chromosome E"/>
</dbReference>
<organism evidence="8 9">
    <name type="scientific">Lachancea meyersii CBS 8951</name>
    <dbReference type="NCBI Taxonomy" id="1266667"/>
    <lineage>
        <taxon>Eukaryota</taxon>
        <taxon>Fungi</taxon>
        <taxon>Dikarya</taxon>
        <taxon>Ascomycota</taxon>
        <taxon>Saccharomycotina</taxon>
        <taxon>Saccharomycetes</taxon>
        <taxon>Saccharomycetales</taxon>
        <taxon>Saccharomycetaceae</taxon>
        <taxon>Lachancea</taxon>
    </lineage>
</organism>
<proteinExistence type="predicted"/>
<comment type="subcellular location">
    <subcellularLocation>
        <location evidence="1">Nucleus</location>
    </subcellularLocation>
</comment>
<evidence type="ECO:0000256" key="6">
    <source>
        <dbReference type="SAM" id="Coils"/>
    </source>
</evidence>
<feature type="coiled-coil region" evidence="6">
    <location>
        <begin position="135"/>
        <end position="162"/>
    </location>
</feature>
<reference evidence="9" key="1">
    <citation type="submission" date="2016-03" db="EMBL/GenBank/DDBJ databases">
        <authorList>
            <person name="Devillers Hugo."/>
        </authorList>
    </citation>
    <scope>NUCLEOTIDE SEQUENCE [LARGE SCALE GENOMIC DNA]</scope>
</reference>
<evidence type="ECO:0000256" key="7">
    <source>
        <dbReference type="SAM" id="MobiDB-lite"/>
    </source>
</evidence>
<protein>
    <submittedName>
        <fullName evidence="8">LAME_0E05798g1_1</fullName>
    </submittedName>
</protein>
<dbReference type="GO" id="GO:0008380">
    <property type="term" value="P:RNA splicing"/>
    <property type="evidence" value="ECO:0007669"/>
    <property type="project" value="UniProtKB-KW"/>
</dbReference>
<evidence type="ECO:0000313" key="9">
    <source>
        <dbReference type="Proteomes" id="UP000191144"/>
    </source>
</evidence>
<dbReference type="EMBL" id="LT598481">
    <property type="protein sequence ID" value="SCU89840.1"/>
    <property type="molecule type" value="Genomic_DNA"/>
</dbReference>
<keyword evidence="2" id="KW-0507">mRNA processing</keyword>
<dbReference type="OrthoDB" id="4059443at2759"/>
<keyword evidence="4" id="KW-0508">mRNA splicing</keyword>
<feature type="region of interest" description="Disordered" evidence="7">
    <location>
        <begin position="48"/>
        <end position="77"/>
    </location>
</feature>
<sequence>MNGIVDWLPYVDSPVGDSRLQVENLVERELLNVDMKVLHPGVESLLGSETTSRFAQQSSPNESKRDSETNDQTPVKKPCLGVDKSRYVVERCTTRDQQATLESYLGHHESVLSQLMGRTLARQWVTNNEYMNGVCDALREISDSQERNIQDLEKHRELIQSEAQRDLAYMEDRWKETLLRNVERALDSAGGGI</sequence>
<dbReference type="InterPro" id="IPR008409">
    <property type="entry name" value="SPF27"/>
</dbReference>
<keyword evidence="9" id="KW-1185">Reference proteome</keyword>
<evidence type="ECO:0000313" key="8">
    <source>
        <dbReference type="EMBL" id="SCU89840.1"/>
    </source>
</evidence>
<keyword evidence="6" id="KW-0175">Coiled coil</keyword>
<evidence type="ECO:0000256" key="1">
    <source>
        <dbReference type="ARBA" id="ARBA00004123"/>
    </source>
</evidence>
<dbReference type="GO" id="GO:0006397">
    <property type="term" value="P:mRNA processing"/>
    <property type="evidence" value="ECO:0007669"/>
    <property type="project" value="UniProtKB-KW"/>
</dbReference>
<name>A0A1G4JHT5_9SACH</name>
<keyword evidence="5" id="KW-0539">Nucleus</keyword>
<evidence type="ECO:0000256" key="2">
    <source>
        <dbReference type="ARBA" id="ARBA00022664"/>
    </source>
</evidence>
<dbReference type="Pfam" id="PF05700">
    <property type="entry name" value="BCAS2"/>
    <property type="match status" value="1"/>
</dbReference>